<feature type="compositionally biased region" description="Basic and acidic residues" evidence="1">
    <location>
        <begin position="159"/>
        <end position="168"/>
    </location>
</feature>
<comment type="caution">
    <text evidence="2">The sequence shown here is derived from an EMBL/GenBank/DDBJ whole genome shotgun (WGS) entry which is preliminary data.</text>
</comment>
<feature type="compositionally biased region" description="Low complexity" evidence="1">
    <location>
        <begin position="177"/>
        <end position="189"/>
    </location>
</feature>
<feature type="region of interest" description="Disordered" evidence="1">
    <location>
        <begin position="158"/>
        <end position="210"/>
    </location>
</feature>
<proteinExistence type="predicted"/>
<dbReference type="Proteomes" id="UP000807342">
    <property type="component" value="Unassembled WGS sequence"/>
</dbReference>
<organism evidence="2 3">
    <name type="scientific">Macrolepiota fuliginosa MF-IS2</name>
    <dbReference type="NCBI Taxonomy" id="1400762"/>
    <lineage>
        <taxon>Eukaryota</taxon>
        <taxon>Fungi</taxon>
        <taxon>Dikarya</taxon>
        <taxon>Basidiomycota</taxon>
        <taxon>Agaricomycotina</taxon>
        <taxon>Agaricomycetes</taxon>
        <taxon>Agaricomycetidae</taxon>
        <taxon>Agaricales</taxon>
        <taxon>Agaricineae</taxon>
        <taxon>Agaricaceae</taxon>
        <taxon>Macrolepiota</taxon>
    </lineage>
</organism>
<sequence>MSSTSIANDARSHPRSAGFGRSSLPSSASCQVTVTGSPPPRASRRAPGASSVTSVSVVPGVRKLSLEKGLRSWSTQDRRNPVCAPDGFVYAVDTRWERAELACSQCAIRGSDCWVRENPTWPGRANKCLGCYRSKRSCSLTVMCCLIGSAAGVGAGCKHAREDTKDGGSEGEGEGSGSESDSSSGSDSGCDLAPPPSKKAKYVRHGRGKLEPELELKPRAESDRLVRTMELLKGRVDKQMEEMVLHNKSLESLIGAVNVMNERLESSLDMYDKHRKKERDDRERVAVEERKAKVAQVKEAISLLSKAVDRLG</sequence>
<feature type="region of interest" description="Disordered" evidence="1">
    <location>
        <begin position="1"/>
        <end position="52"/>
    </location>
</feature>
<reference evidence="2" key="1">
    <citation type="submission" date="2020-11" db="EMBL/GenBank/DDBJ databases">
        <authorList>
            <consortium name="DOE Joint Genome Institute"/>
            <person name="Ahrendt S."/>
            <person name="Riley R."/>
            <person name="Andreopoulos W."/>
            <person name="Labutti K."/>
            <person name="Pangilinan J."/>
            <person name="Ruiz-Duenas F.J."/>
            <person name="Barrasa J.M."/>
            <person name="Sanchez-Garcia M."/>
            <person name="Camarero S."/>
            <person name="Miyauchi S."/>
            <person name="Serrano A."/>
            <person name="Linde D."/>
            <person name="Babiker R."/>
            <person name="Drula E."/>
            <person name="Ayuso-Fernandez I."/>
            <person name="Pacheco R."/>
            <person name="Padilla G."/>
            <person name="Ferreira P."/>
            <person name="Barriuso J."/>
            <person name="Kellner H."/>
            <person name="Castanera R."/>
            <person name="Alfaro M."/>
            <person name="Ramirez L."/>
            <person name="Pisabarro A.G."/>
            <person name="Kuo A."/>
            <person name="Tritt A."/>
            <person name="Lipzen A."/>
            <person name="He G."/>
            <person name="Yan M."/>
            <person name="Ng V."/>
            <person name="Cullen D."/>
            <person name="Martin F."/>
            <person name="Rosso M.-N."/>
            <person name="Henrissat B."/>
            <person name="Hibbett D."/>
            <person name="Martinez A.T."/>
            <person name="Grigoriev I.V."/>
        </authorList>
    </citation>
    <scope>NUCLEOTIDE SEQUENCE</scope>
    <source>
        <strain evidence="2">MF-IS2</strain>
    </source>
</reference>
<evidence type="ECO:0000256" key="1">
    <source>
        <dbReference type="SAM" id="MobiDB-lite"/>
    </source>
</evidence>
<name>A0A9P5XKX4_9AGAR</name>
<accession>A0A9P5XKX4</accession>
<protein>
    <submittedName>
        <fullName evidence="2">Uncharacterized protein</fullName>
    </submittedName>
</protein>
<feature type="compositionally biased region" description="Polar residues" evidence="1">
    <location>
        <begin position="23"/>
        <end position="35"/>
    </location>
</feature>
<gene>
    <name evidence="2" type="ORF">P691DRAFT_163514</name>
</gene>
<dbReference type="EMBL" id="MU151068">
    <property type="protein sequence ID" value="KAF9452743.1"/>
    <property type="molecule type" value="Genomic_DNA"/>
</dbReference>
<evidence type="ECO:0000313" key="3">
    <source>
        <dbReference type="Proteomes" id="UP000807342"/>
    </source>
</evidence>
<evidence type="ECO:0000313" key="2">
    <source>
        <dbReference type="EMBL" id="KAF9452743.1"/>
    </source>
</evidence>
<feature type="compositionally biased region" description="Basic residues" evidence="1">
    <location>
        <begin position="198"/>
        <end position="207"/>
    </location>
</feature>
<dbReference type="AlphaFoldDB" id="A0A9P5XKX4"/>
<keyword evidence="3" id="KW-1185">Reference proteome</keyword>